<evidence type="ECO:0000313" key="1">
    <source>
        <dbReference type="EMBL" id="MBW4666527.1"/>
    </source>
</evidence>
<gene>
    <name evidence="1" type="ORF">KME60_03525</name>
</gene>
<proteinExistence type="predicted"/>
<sequence>MLLEAGFTLRQVAAETASAGFIVAVPREIAEAFWRRQLAFDNIKADAIVAALMAESLETKCAIAFQSIQIVEIEPGAKAKIKREAVQAYRATLFGGLTNSEYVQLVVECRQEHQALLR</sequence>
<dbReference type="EMBL" id="JAHHGZ010000003">
    <property type="protein sequence ID" value="MBW4666527.1"/>
    <property type="molecule type" value="Genomic_DNA"/>
</dbReference>
<dbReference type="AlphaFoldDB" id="A0A951QI75"/>
<reference evidence="1" key="2">
    <citation type="journal article" date="2022" name="Microbiol. Resour. Announc.">
        <title>Metagenome Sequencing to Explore Phylogenomics of Terrestrial Cyanobacteria.</title>
        <authorList>
            <person name="Ward R.D."/>
            <person name="Stajich J.E."/>
            <person name="Johansen J.R."/>
            <person name="Huntemann M."/>
            <person name="Clum A."/>
            <person name="Foster B."/>
            <person name="Foster B."/>
            <person name="Roux S."/>
            <person name="Palaniappan K."/>
            <person name="Varghese N."/>
            <person name="Mukherjee S."/>
            <person name="Reddy T.B.K."/>
            <person name="Daum C."/>
            <person name="Copeland A."/>
            <person name="Chen I.A."/>
            <person name="Ivanova N.N."/>
            <person name="Kyrpides N.C."/>
            <person name="Shapiro N."/>
            <person name="Eloe-Fadrosh E.A."/>
            <person name="Pietrasiak N."/>
        </authorList>
    </citation>
    <scope>NUCLEOTIDE SEQUENCE</scope>
    <source>
        <strain evidence="1">GSE-NOS-MK-12-04C</strain>
    </source>
</reference>
<name>A0A951QI75_9CYAN</name>
<reference evidence="1" key="1">
    <citation type="submission" date="2021-05" db="EMBL/GenBank/DDBJ databases">
        <authorList>
            <person name="Pietrasiak N."/>
            <person name="Ward R."/>
            <person name="Stajich J.E."/>
            <person name="Kurbessoian T."/>
        </authorList>
    </citation>
    <scope>NUCLEOTIDE SEQUENCE</scope>
    <source>
        <strain evidence="1">GSE-NOS-MK-12-04C</strain>
    </source>
</reference>
<dbReference type="Proteomes" id="UP000729701">
    <property type="component" value="Unassembled WGS sequence"/>
</dbReference>
<evidence type="ECO:0000313" key="2">
    <source>
        <dbReference type="Proteomes" id="UP000729701"/>
    </source>
</evidence>
<comment type="caution">
    <text evidence="1">The sequence shown here is derived from an EMBL/GenBank/DDBJ whole genome shotgun (WGS) entry which is preliminary data.</text>
</comment>
<accession>A0A951QI75</accession>
<organism evidence="1 2">
    <name type="scientific">Cyanomargarita calcarea GSE-NOS-MK-12-04C</name>
    <dbReference type="NCBI Taxonomy" id="2839659"/>
    <lineage>
        <taxon>Bacteria</taxon>
        <taxon>Bacillati</taxon>
        <taxon>Cyanobacteriota</taxon>
        <taxon>Cyanophyceae</taxon>
        <taxon>Nostocales</taxon>
        <taxon>Cyanomargaritaceae</taxon>
        <taxon>Cyanomargarita</taxon>
    </lineage>
</organism>
<protein>
    <submittedName>
        <fullName evidence="1">Uncharacterized protein</fullName>
    </submittedName>
</protein>